<name>A0ABQ4U4M3_9HYPH</name>
<keyword evidence="3" id="KW-1185">Reference proteome</keyword>
<gene>
    <name evidence="2" type="ORF">MPOCJGCO_2886</name>
</gene>
<dbReference type="InterPro" id="IPR004360">
    <property type="entry name" value="Glyas_Fos-R_dOase_dom"/>
</dbReference>
<dbReference type="Gene3D" id="3.10.180.10">
    <property type="entry name" value="2,3-Dihydroxybiphenyl 1,2-Dioxygenase, domain 1"/>
    <property type="match status" value="1"/>
</dbReference>
<dbReference type="SUPFAM" id="SSF54593">
    <property type="entry name" value="Glyoxalase/Bleomycin resistance protein/Dihydroxybiphenyl dioxygenase"/>
    <property type="match status" value="1"/>
</dbReference>
<evidence type="ECO:0000313" key="3">
    <source>
        <dbReference type="Proteomes" id="UP001055057"/>
    </source>
</evidence>
<dbReference type="RefSeq" id="WP_238183375.1">
    <property type="nucleotide sequence ID" value="NZ_BPRB01000163.1"/>
</dbReference>
<dbReference type="PROSITE" id="PS51819">
    <property type="entry name" value="VOC"/>
    <property type="match status" value="1"/>
</dbReference>
<accession>A0ABQ4U4M3</accession>
<feature type="domain" description="VOC" evidence="1">
    <location>
        <begin position="2"/>
        <end position="120"/>
    </location>
</feature>
<protein>
    <recommendedName>
        <fullName evidence="1">VOC domain-containing protein</fullName>
    </recommendedName>
</protein>
<dbReference type="PANTHER" id="PTHR46142">
    <property type="match status" value="1"/>
</dbReference>
<dbReference type="InterPro" id="IPR029068">
    <property type="entry name" value="Glyas_Bleomycin-R_OHBP_Dase"/>
</dbReference>
<dbReference type="Pfam" id="PF00903">
    <property type="entry name" value="Glyoxalase"/>
    <property type="match status" value="1"/>
</dbReference>
<comment type="caution">
    <text evidence="2">The sequence shown here is derived from an EMBL/GenBank/DDBJ whole genome shotgun (WGS) entry which is preliminary data.</text>
</comment>
<dbReference type="Proteomes" id="UP001055057">
    <property type="component" value="Unassembled WGS sequence"/>
</dbReference>
<dbReference type="EMBL" id="BPRB01000163">
    <property type="protein sequence ID" value="GJE60770.1"/>
    <property type="molecule type" value="Genomic_DNA"/>
</dbReference>
<dbReference type="PANTHER" id="PTHR46142:SF3">
    <property type="entry name" value="F18B13.24 PROTEIN"/>
    <property type="match status" value="1"/>
</dbReference>
<reference evidence="2" key="2">
    <citation type="submission" date="2021-08" db="EMBL/GenBank/DDBJ databases">
        <authorList>
            <person name="Tani A."/>
            <person name="Ola A."/>
            <person name="Ogura Y."/>
            <person name="Katsura K."/>
            <person name="Hayashi T."/>
        </authorList>
    </citation>
    <scope>NUCLEOTIDE SEQUENCE</scope>
    <source>
        <strain evidence="2">DSM 23632</strain>
    </source>
</reference>
<evidence type="ECO:0000259" key="1">
    <source>
        <dbReference type="PROSITE" id="PS51819"/>
    </source>
</evidence>
<proteinExistence type="predicted"/>
<reference evidence="2" key="1">
    <citation type="journal article" date="2021" name="Front. Microbiol.">
        <title>Comprehensive Comparative Genomics and Phenotyping of Methylobacterium Species.</title>
        <authorList>
            <person name="Alessa O."/>
            <person name="Ogura Y."/>
            <person name="Fujitani Y."/>
            <person name="Takami H."/>
            <person name="Hayashi T."/>
            <person name="Sahin N."/>
            <person name="Tani A."/>
        </authorList>
    </citation>
    <scope>NUCLEOTIDE SEQUENCE</scope>
    <source>
        <strain evidence="2">DSM 23632</strain>
    </source>
</reference>
<organism evidence="2 3">
    <name type="scientific">Methylobacterium trifolii</name>
    <dbReference type="NCBI Taxonomy" id="1003092"/>
    <lineage>
        <taxon>Bacteria</taxon>
        <taxon>Pseudomonadati</taxon>
        <taxon>Pseudomonadota</taxon>
        <taxon>Alphaproteobacteria</taxon>
        <taxon>Hyphomicrobiales</taxon>
        <taxon>Methylobacteriaceae</taxon>
        <taxon>Methylobacterium</taxon>
    </lineage>
</organism>
<dbReference type="InterPro" id="IPR037523">
    <property type="entry name" value="VOC_core"/>
</dbReference>
<evidence type="ECO:0000313" key="2">
    <source>
        <dbReference type="EMBL" id="GJE60770.1"/>
    </source>
</evidence>
<sequence>MRLDHATLRTRDLDGHRRYFKDVFDLSEGFRPAFGFPGHWLYADGEPIVHLIPARAGVPVPDGSAECIDHVAFRRDDHDAFRRRLDDRGIPYSRMEVPEIGERRIFLHAPGGTLIEVAFRDSEPTEMSQEFNR</sequence>